<keyword evidence="1" id="KW-0378">Hydrolase</keyword>
<dbReference type="Gene3D" id="3.40.50.1820">
    <property type="entry name" value="alpha/beta hydrolase"/>
    <property type="match status" value="2"/>
</dbReference>
<comment type="similarity">
    <text evidence="2">Belongs to the AB hydrolase superfamily. Epoxide hydrolase family.</text>
</comment>
<dbReference type="InterPro" id="IPR000073">
    <property type="entry name" value="AB_hydrolase_1"/>
</dbReference>
<evidence type="ECO:0000256" key="1">
    <source>
        <dbReference type="ARBA" id="ARBA00022801"/>
    </source>
</evidence>
<dbReference type="AlphaFoldDB" id="A0A3D8QXV7"/>
<dbReference type="SUPFAM" id="SSF53474">
    <property type="entry name" value="alpha/beta-Hydrolases"/>
    <property type="match status" value="1"/>
</dbReference>
<dbReference type="Pfam" id="PF00561">
    <property type="entry name" value="Abhydrolase_1"/>
    <property type="match status" value="1"/>
</dbReference>
<dbReference type="OrthoDB" id="408373at2759"/>
<evidence type="ECO:0000313" key="4">
    <source>
        <dbReference type="EMBL" id="RDW66663.1"/>
    </source>
</evidence>
<sequence>MAGPSLPPLPLPSGISQSYLSSLDLTYHYLSAGVPSKPLLLLLHGFPELAFSWRKIMVPLANLGYHVVAYDQRGYGRTTGWDTREHSTVDLNTFSFVRLVRDAVIFVSALGYKDVALIMMSHPFKGAPQLPFNTKTPPAPPTGPDIHAQLASLPQPRKHYKQYYSTAPAAHEMLEPKPELHAFLRGYFHLKSADWSGNQPHPLKAWTGEELAQMPYYYIPPLESNMREAVAVLMSQSDPAEVEKCSRWLPDAELAVYAQEWARTGFQGGLNWYRVSSAPERYMLDVELFAGRKVVVPCIFVAGKSDWGTYQERGAVEALDDVCEQFWGTELVDGAGHWVQQEQAEKIVDIAENFLAKVKKEAMSY</sequence>
<dbReference type="GO" id="GO:0016787">
    <property type="term" value="F:hydrolase activity"/>
    <property type="evidence" value="ECO:0007669"/>
    <property type="project" value="UniProtKB-KW"/>
</dbReference>
<proteinExistence type="inferred from homology"/>
<dbReference type="Proteomes" id="UP000256328">
    <property type="component" value="Unassembled WGS sequence"/>
</dbReference>
<evidence type="ECO:0000313" key="5">
    <source>
        <dbReference type="Proteomes" id="UP000256328"/>
    </source>
</evidence>
<organism evidence="4 5">
    <name type="scientific">Coleophoma crateriformis</name>
    <dbReference type="NCBI Taxonomy" id="565419"/>
    <lineage>
        <taxon>Eukaryota</taxon>
        <taxon>Fungi</taxon>
        <taxon>Dikarya</taxon>
        <taxon>Ascomycota</taxon>
        <taxon>Pezizomycotina</taxon>
        <taxon>Leotiomycetes</taxon>
        <taxon>Helotiales</taxon>
        <taxon>Dermateaceae</taxon>
        <taxon>Coleophoma</taxon>
    </lineage>
</organism>
<evidence type="ECO:0000259" key="3">
    <source>
        <dbReference type="Pfam" id="PF00561"/>
    </source>
</evidence>
<gene>
    <name evidence="4" type="ORF">BP5796_09412</name>
</gene>
<accession>A0A3D8QXV7</accession>
<name>A0A3D8QXV7_9HELO</name>
<evidence type="ECO:0000256" key="2">
    <source>
        <dbReference type="ARBA" id="ARBA00038334"/>
    </source>
</evidence>
<dbReference type="EMBL" id="PDLN01000014">
    <property type="protein sequence ID" value="RDW66663.1"/>
    <property type="molecule type" value="Genomic_DNA"/>
</dbReference>
<protein>
    <recommendedName>
        <fullName evidence="3">AB hydrolase-1 domain-containing protein</fullName>
    </recommendedName>
</protein>
<comment type="caution">
    <text evidence="4">The sequence shown here is derived from an EMBL/GenBank/DDBJ whole genome shotgun (WGS) entry which is preliminary data.</text>
</comment>
<feature type="domain" description="AB hydrolase-1" evidence="3">
    <location>
        <begin position="38"/>
        <end position="118"/>
    </location>
</feature>
<keyword evidence="5" id="KW-1185">Reference proteome</keyword>
<dbReference type="InterPro" id="IPR029058">
    <property type="entry name" value="AB_hydrolase_fold"/>
</dbReference>
<dbReference type="PANTHER" id="PTHR43329">
    <property type="entry name" value="EPOXIDE HYDROLASE"/>
    <property type="match status" value="1"/>
</dbReference>
<dbReference type="PRINTS" id="PR00412">
    <property type="entry name" value="EPOXHYDRLASE"/>
</dbReference>
<dbReference type="InterPro" id="IPR000639">
    <property type="entry name" value="Epox_hydrolase-like"/>
</dbReference>
<reference evidence="4 5" key="1">
    <citation type="journal article" date="2018" name="IMA Fungus">
        <title>IMA Genome-F 9: Draft genome sequence of Annulohypoxylon stygium, Aspergillus mulundensis, Berkeleyomyces basicola (syn. Thielaviopsis basicola), Ceratocystis smalleyi, two Cercospora beticola strains, Coleophoma cylindrospora, Fusarium fracticaudum, Phialophora cf. hyalina, and Morchella septimelata.</title>
        <authorList>
            <person name="Wingfield B.D."/>
            <person name="Bills G.F."/>
            <person name="Dong Y."/>
            <person name="Huang W."/>
            <person name="Nel W.J."/>
            <person name="Swalarsk-Parry B.S."/>
            <person name="Vaghefi N."/>
            <person name="Wilken P.M."/>
            <person name="An Z."/>
            <person name="de Beer Z.W."/>
            <person name="De Vos L."/>
            <person name="Chen L."/>
            <person name="Duong T.A."/>
            <person name="Gao Y."/>
            <person name="Hammerbacher A."/>
            <person name="Kikkert J.R."/>
            <person name="Li Y."/>
            <person name="Li H."/>
            <person name="Li K."/>
            <person name="Li Q."/>
            <person name="Liu X."/>
            <person name="Ma X."/>
            <person name="Naidoo K."/>
            <person name="Pethybridge S.J."/>
            <person name="Sun J."/>
            <person name="Steenkamp E.T."/>
            <person name="van der Nest M.A."/>
            <person name="van Wyk S."/>
            <person name="Wingfield M.J."/>
            <person name="Xiong C."/>
            <person name="Yue Q."/>
            <person name="Zhang X."/>
        </authorList>
    </citation>
    <scope>NUCLEOTIDE SEQUENCE [LARGE SCALE GENOMIC DNA]</scope>
    <source>
        <strain evidence="4 5">BP5796</strain>
    </source>
</reference>